<keyword evidence="3" id="KW-1185">Reference proteome</keyword>
<evidence type="ECO:0000313" key="1">
    <source>
        <dbReference type="EMBL" id="MBS4187915.1"/>
    </source>
</evidence>
<dbReference type="EMBL" id="JAGYPE020000007">
    <property type="protein sequence ID" value="MCH6265092.1"/>
    <property type="molecule type" value="Genomic_DNA"/>
</dbReference>
<protein>
    <submittedName>
        <fullName evidence="1">Uncharacterized protein</fullName>
    </submittedName>
</protein>
<organism evidence="1">
    <name type="scientific">Neobacillus citreus</name>
    <dbReference type="NCBI Taxonomy" id="2833578"/>
    <lineage>
        <taxon>Bacteria</taxon>
        <taxon>Bacillati</taxon>
        <taxon>Bacillota</taxon>
        <taxon>Bacilli</taxon>
        <taxon>Bacillales</taxon>
        <taxon>Bacillaceae</taxon>
        <taxon>Neobacillus</taxon>
    </lineage>
</organism>
<evidence type="ECO:0000313" key="3">
    <source>
        <dbReference type="Proteomes" id="UP000677265"/>
    </source>
</evidence>
<name>A0A942YFR3_9BACI</name>
<gene>
    <name evidence="2" type="ORF">KHB02_006080</name>
    <name evidence="1" type="ORF">KHB02_41790</name>
</gene>
<dbReference type="AlphaFoldDB" id="A0A942YFR3"/>
<reference evidence="1" key="1">
    <citation type="submission" date="2021-05" db="EMBL/GenBank/DDBJ databases">
        <title>Novel Bacillus species.</title>
        <authorList>
            <person name="Liu G."/>
        </authorList>
    </citation>
    <scope>NUCLEOTIDE SEQUENCE</scope>
    <source>
        <strain evidence="1 3">FJAT-50051</strain>
    </source>
</reference>
<proteinExistence type="predicted"/>
<dbReference type="Proteomes" id="UP000677265">
    <property type="component" value="Unassembled WGS sequence"/>
</dbReference>
<comment type="caution">
    <text evidence="1">The sequence shown here is derived from an EMBL/GenBank/DDBJ whole genome shotgun (WGS) entry which is preliminary data.</text>
</comment>
<dbReference type="RefSeq" id="WP_213147723.1">
    <property type="nucleotide sequence ID" value="NZ_JAGYPE020000007.1"/>
</dbReference>
<accession>A0A942YFR3</accession>
<sequence length="98" mass="11494">MEKKPLRLTISFSQQYEDVFHYLNAQENTSKFVCGLLQREMKNATKQEGLEKQVYKIIQQYIESGQLSFTTDKTTAIPSKPNTQLMDEEIDILKRLFD</sequence>
<evidence type="ECO:0000313" key="2">
    <source>
        <dbReference type="EMBL" id="MCH6265092.1"/>
    </source>
</evidence>
<dbReference type="EMBL" id="JAGYPE010000009">
    <property type="protein sequence ID" value="MBS4187915.1"/>
    <property type="molecule type" value="Genomic_DNA"/>
</dbReference>